<dbReference type="Gene3D" id="3.60.130.30">
    <property type="match status" value="1"/>
</dbReference>
<comment type="caution">
    <text evidence="1">The sequence shown here is derived from an EMBL/GenBank/DDBJ whole genome shotgun (WGS) entry which is preliminary data.</text>
</comment>
<protein>
    <submittedName>
        <fullName evidence="1">Uncharacterized protein</fullName>
    </submittedName>
</protein>
<dbReference type="AlphaFoldDB" id="A0AAD5US70"/>
<reference evidence="1" key="1">
    <citation type="submission" date="2022-07" db="EMBL/GenBank/DDBJ databases">
        <title>Genome Sequence of Physisporinus lineatus.</title>
        <authorList>
            <person name="Buettner E."/>
        </authorList>
    </citation>
    <scope>NUCLEOTIDE SEQUENCE</scope>
    <source>
        <strain evidence="1">VT162</strain>
    </source>
</reference>
<gene>
    <name evidence="1" type="ORF">NLI96_g11252</name>
</gene>
<sequence>MVRVRGATKKQEGLLRACSGIACHSASSTNIASSSVSVDTIPRGCSGIAESASDDLQVFIVDASEHNPRITSHFSRAIDPTRRGAVSKEMKGHQRSNGHQVMRTARYLRDEGCIYTNIDVDALRSRPHSDKNLAWAEKIERKMTKSNFKLRTTTTLLFGANHQPAVLYLSYHYDAEGNKVRDNIPDRALLAKHINTQRLAHEFPSEIDFASGDQRHELDQQLPLVSYRVAGTNIIRFEPKGVRHDCQYWTERGHPDRVRPSAALLGRSTAERDRIVHLTHTDWKIQDLISRYIKWFFPQQFQLLKIAFDRGHWASSDYNETGYEGGIFFNRVTLWKATARMHRDRKDYLCAIFCSGAFEGGELVLPDVRMKFKYSPGDVVIFFSDAFYHSILPWAPLLKQPTDIVTPGRVSWVLNTHTDVLQKFLADDYEQWIYDGRGYRKGYK</sequence>
<accession>A0AAD5US70</accession>
<keyword evidence="2" id="KW-1185">Reference proteome</keyword>
<name>A0AAD5US70_9APHY</name>
<evidence type="ECO:0000313" key="1">
    <source>
        <dbReference type="EMBL" id="KAJ3476299.1"/>
    </source>
</evidence>
<proteinExistence type="predicted"/>
<evidence type="ECO:0000313" key="2">
    <source>
        <dbReference type="Proteomes" id="UP001212997"/>
    </source>
</evidence>
<dbReference type="Proteomes" id="UP001212997">
    <property type="component" value="Unassembled WGS sequence"/>
</dbReference>
<organism evidence="1 2">
    <name type="scientific">Meripilus lineatus</name>
    <dbReference type="NCBI Taxonomy" id="2056292"/>
    <lineage>
        <taxon>Eukaryota</taxon>
        <taxon>Fungi</taxon>
        <taxon>Dikarya</taxon>
        <taxon>Basidiomycota</taxon>
        <taxon>Agaricomycotina</taxon>
        <taxon>Agaricomycetes</taxon>
        <taxon>Polyporales</taxon>
        <taxon>Meripilaceae</taxon>
        <taxon>Meripilus</taxon>
    </lineage>
</organism>
<dbReference type="EMBL" id="JANAWD010000725">
    <property type="protein sequence ID" value="KAJ3476299.1"/>
    <property type="molecule type" value="Genomic_DNA"/>
</dbReference>